<accession>A0A200R6N2</accession>
<evidence type="ECO:0000313" key="4">
    <source>
        <dbReference type="EMBL" id="OVA18350.1"/>
    </source>
</evidence>
<dbReference type="STRING" id="56857.A0A200R6N2"/>
<dbReference type="PANTHER" id="PTHR33142">
    <property type="entry name" value="CYCLIN-DEPENDENT PROTEIN KINASE INHIBITOR SMR13"/>
    <property type="match status" value="1"/>
</dbReference>
<evidence type="ECO:0000256" key="2">
    <source>
        <dbReference type="ARBA" id="ARBA00023306"/>
    </source>
</evidence>
<dbReference type="GO" id="GO:0032875">
    <property type="term" value="P:regulation of DNA endoreduplication"/>
    <property type="evidence" value="ECO:0007669"/>
    <property type="project" value="InterPro"/>
</dbReference>
<feature type="region of interest" description="Disordered" evidence="3">
    <location>
        <begin position="41"/>
        <end position="92"/>
    </location>
</feature>
<organism evidence="4 5">
    <name type="scientific">Macleaya cordata</name>
    <name type="common">Five-seeded plume-poppy</name>
    <name type="synonym">Bocconia cordata</name>
    <dbReference type="NCBI Taxonomy" id="56857"/>
    <lineage>
        <taxon>Eukaryota</taxon>
        <taxon>Viridiplantae</taxon>
        <taxon>Streptophyta</taxon>
        <taxon>Embryophyta</taxon>
        <taxon>Tracheophyta</taxon>
        <taxon>Spermatophyta</taxon>
        <taxon>Magnoliopsida</taxon>
        <taxon>Ranunculales</taxon>
        <taxon>Papaveraceae</taxon>
        <taxon>Papaveroideae</taxon>
        <taxon>Macleaya</taxon>
    </lineage>
</organism>
<feature type="compositionally biased region" description="Polar residues" evidence="3">
    <location>
        <begin position="44"/>
        <end position="55"/>
    </location>
</feature>
<protein>
    <submittedName>
        <fullName evidence="4">Uncharacterized protein</fullName>
    </submittedName>
</protein>
<evidence type="ECO:0000256" key="1">
    <source>
        <dbReference type="ARBA" id="ARBA00023013"/>
    </source>
</evidence>
<dbReference type="Proteomes" id="UP000195402">
    <property type="component" value="Unassembled WGS sequence"/>
</dbReference>
<dbReference type="InterPro" id="IPR040389">
    <property type="entry name" value="SMR"/>
</dbReference>
<dbReference type="AlphaFoldDB" id="A0A200R6N2"/>
<dbReference type="EMBL" id="MVGT01000437">
    <property type="protein sequence ID" value="OVA18350.1"/>
    <property type="molecule type" value="Genomic_DNA"/>
</dbReference>
<reference evidence="4 5" key="1">
    <citation type="journal article" date="2017" name="Mol. Plant">
        <title>The Genome of Medicinal Plant Macleaya cordata Provides New Insights into Benzylisoquinoline Alkaloids Metabolism.</title>
        <authorList>
            <person name="Liu X."/>
            <person name="Liu Y."/>
            <person name="Huang P."/>
            <person name="Ma Y."/>
            <person name="Qing Z."/>
            <person name="Tang Q."/>
            <person name="Cao H."/>
            <person name="Cheng P."/>
            <person name="Zheng Y."/>
            <person name="Yuan Z."/>
            <person name="Zhou Y."/>
            <person name="Liu J."/>
            <person name="Tang Z."/>
            <person name="Zhuo Y."/>
            <person name="Zhang Y."/>
            <person name="Yu L."/>
            <person name="Huang J."/>
            <person name="Yang P."/>
            <person name="Peng Q."/>
            <person name="Zhang J."/>
            <person name="Jiang W."/>
            <person name="Zhang Z."/>
            <person name="Lin K."/>
            <person name="Ro D.K."/>
            <person name="Chen X."/>
            <person name="Xiong X."/>
            <person name="Shang Y."/>
            <person name="Huang S."/>
            <person name="Zeng J."/>
        </authorList>
    </citation>
    <scope>NUCLEOTIDE SEQUENCE [LARGE SCALE GENOMIC DNA]</scope>
    <source>
        <strain evidence="5">cv. BLH2017</strain>
        <tissue evidence="4">Root</tissue>
    </source>
</reference>
<feature type="compositionally biased region" description="Basic and acidic residues" evidence="3">
    <location>
        <begin position="63"/>
        <end position="92"/>
    </location>
</feature>
<proteinExistence type="predicted"/>
<gene>
    <name evidence="4" type="ORF">BVC80_1835g789</name>
</gene>
<dbReference type="OMA" id="QEDECEI"/>
<dbReference type="OrthoDB" id="1933617at2759"/>
<feature type="compositionally biased region" description="Acidic residues" evidence="3">
    <location>
        <begin position="111"/>
        <end position="133"/>
    </location>
</feature>
<keyword evidence="1" id="KW-0649">Protein kinase inhibitor</keyword>
<keyword evidence="2" id="KW-0131">Cell cycle</keyword>
<dbReference type="GO" id="GO:0004860">
    <property type="term" value="F:protein kinase inhibitor activity"/>
    <property type="evidence" value="ECO:0007669"/>
    <property type="project" value="UniProtKB-KW"/>
</dbReference>
<evidence type="ECO:0000256" key="3">
    <source>
        <dbReference type="SAM" id="MobiDB-lite"/>
    </source>
</evidence>
<name>A0A200R6N2_MACCD</name>
<evidence type="ECO:0000313" key="5">
    <source>
        <dbReference type="Proteomes" id="UP000195402"/>
    </source>
</evidence>
<dbReference type="InParanoid" id="A0A200R6N2"/>
<keyword evidence="5" id="KW-1185">Reference proteome</keyword>
<feature type="compositionally biased region" description="Basic residues" evidence="3">
    <location>
        <begin position="158"/>
        <end position="180"/>
    </location>
</feature>
<feature type="region of interest" description="Disordered" evidence="3">
    <location>
        <begin position="106"/>
        <end position="180"/>
    </location>
</feature>
<dbReference type="GO" id="GO:0005634">
    <property type="term" value="C:nucleus"/>
    <property type="evidence" value="ECO:0007669"/>
    <property type="project" value="TreeGrafter"/>
</dbReference>
<comment type="caution">
    <text evidence="4">The sequence shown here is derived from an EMBL/GenBank/DDBJ whole genome shotgun (WGS) entry which is preliminary data.</text>
</comment>
<sequence length="212" mass="24366">MYSELDEISLVGMSNSDLFLAEKDPKPIKFEFLLRPTLEFSDADQCQSTPATAASENRDDNDDQLHRRHEEVGDEDHKHDEERENKDGETKCEKIHVISLKKKLEMPSLIGDDDDDDDDDDELNKQDVDEDDDGFRTPTSLDKKIPVIPVLQCPPAPKKPKSRPSTKRKSSSSHHQLHRHFQILHDYSEEIESLFPPTLLADLGRKIKKARR</sequence>
<dbReference type="PANTHER" id="PTHR33142:SF65">
    <property type="entry name" value="CYCLIN-DEPENDENT PROTEIN KINASE INHIBITOR SMR2-LIKE"/>
    <property type="match status" value="1"/>
</dbReference>